<dbReference type="InterPro" id="IPR023393">
    <property type="entry name" value="START-like_dom_sf"/>
</dbReference>
<accession>A0ABV3DYD4</accession>
<dbReference type="Proteomes" id="UP001551482">
    <property type="component" value="Unassembled WGS sequence"/>
</dbReference>
<dbReference type="Gene3D" id="3.30.530.20">
    <property type="match status" value="1"/>
</dbReference>
<feature type="domain" description="Coenzyme Q-binding protein COQ10 START" evidence="1">
    <location>
        <begin position="11"/>
        <end position="115"/>
    </location>
</feature>
<comment type="caution">
    <text evidence="2">The sequence shown here is derived from an EMBL/GenBank/DDBJ whole genome shotgun (WGS) entry which is preliminary data.</text>
</comment>
<dbReference type="EMBL" id="JBEZFP010000257">
    <property type="protein sequence ID" value="MEU8140169.1"/>
    <property type="molecule type" value="Genomic_DNA"/>
</dbReference>
<dbReference type="CDD" id="cd08860">
    <property type="entry name" value="TcmN_ARO-CYC_like"/>
    <property type="match status" value="1"/>
</dbReference>
<evidence type="ECO:0000313" key="3">
    <source>
        <dbReference type="Proteomes" id="UP001551482"/>
    </source>
</evidence>
<dbReference type="InterPro" id="IPR005031">
    <property type="entry name" value="COQ10_START"/>
</dbReference>
<dbReference type="Pfam" id="PF03364">
    <property type="entry name" value="Polyketide_cyc"/>
    <property type="match status" value="1"/>
</dbReference>
<gene>
    <name evidence="2" type="ORF">AB0C36_42640</name>
</gene>
<organism evidence="2 3">
    <name type="scientific">Streptodolium elevatio</name>
    <dbReference type="NCBI Taxonomy" id="3157996"/>
    <lineage>
        <taxon>Bacteria</taxon>
        <taxon>Bacillati</taxon>
        <taxon>Actinomycetota</taxon>
        <taxon>Actinomycetes</taxon>
        <taxon>Kitasatosporales</taxon>
        <taxon>Streptomycetaceae</taxon>
        <taxon>Streptodolium</taxon>
    </lineage>
</organism>
<reference evidence="2 3" key="1">
    <citation type="submission" date="2024-06" db="EMBL/GenBank/DDBJ databases">
        <title>The Natural Products Discovery Center: Release of the First 8490 Sequenced Strains for Exploring Actinobacteria Biosynthetic Diversity.</title>
        <authorList>
            <person name="Kalkreuter E."/>
            <person name="Kautsar S.A."/>
            <person name="Yang D."/>
            <person name="Bader C.D."/>
            <person name="Teijaro C.N."/>
            <person name="Fluegel L."/>
            <person name="Davis C.M."/>
            <person name="Simpson J.R."/>
            <person name="Lauterbach L."/>
            <person name="Steele A.D."/>
            <person name="Gui C."/>
            <person name="Meng S."/>
            <person name="Li G."/>
            <person name="Viehrig K."/>
            <person name="Ye F."/>
            <person name="Su P."/>
            <person name="Kiefer A.F."/>
            <person name="Nichols A."/>
            <person name="Cepeda A.J."/>
            <person name="Yan W."/>
            <person name="Fan B."/>
            <person name="Jiang Y."/>
            <person name="Adhikari A."/>
            <person name="Zheng C.-J."/>
            <person name="Schuster L."/>
            <person name="Cowan T.M."/>
            <person name="Smanski M.J."/>
            <person name="Chevrette M.G."/>
            <person name="De Carvalho L.P.S."/>
            <person name="Shen B."/>
        </authorList>
    </citation>
    <scope>NUCLEOTIDE SEQUENCE [LARGE SCALE GENOMIC DNA]</scope>
    <source>
        <strain evidence="2 3">NPDC048946</strain>
    </source>
</reference>
<name>A0ABV3DYD4_9ACTN</name>
<keyword evidence="3" id="KW-1185">Reference proteome</keyword>
<dbReference type="RefSeq" id="WP_358365063.1">
    <property type="nucleotide sequence ID" value="NZ_JBEZFP010000257.1"/>
</dbReference>
<proteinExistence type="predicted"/>
<dbReference type="SUPFAM" id="SSF55961">
    <property type="entry name" value="Bet v1-like"/>
    <property type="match status" value="1"/>
</dbReference>
<protein>
    <submittedName>
        <fullName evidence="2">SRPBCC family protein</fullName>
    </submittedName>
</protein>
<sequence>MSGHTDNSIIINAPFDLVWDMTNDVERWTDLFTEYASVEVMERDGEKVTFRLTMHPDADGNVWSWVSEREPNRELRTVWAQRVETGPFAHMHIRWEYHDEPDGVRMRWVQDFAMKDTAPVDDAWMTDNINRNSRVQMEIIRDKIQQRADELGLTIAPSPIG</sequence>
<evidence type="ECO:0000313" key="2">
    <source>
        <dbReference type="EMBL" id="MEU8140169.1"/>
    </source>
</evidence>
<evidence type="ECO:0000259" key="1">
    <source>
        <dbReference type="Pfam" id="PF03364"/>
    </source>
</evidence>